<accession>A0A3L6S5T0</accession>
<dbReference type="AlphaFoldDB" id="A0A3L6S5T0"/>
<feature type="region of interest" description="Disordered" evidence="1">
    <location>
        <begin position="30"/>
        <end position="58"/>
    </location>
</feature>
<dbReference type="EMBL" id="PQIB02000005">
    <property type="protein sequence ID" value="RLN15954.1"/>
    <property type="molecule type" value="Genomic_DNA"/>
</dbReference>
<protein>
    <submittedName>
        <fullName evidence="2">Uncharacterized protein</fullName>
    </submittedName>
</protein>
<comment type="caution">
    <text evidence="2">The sequence shown here is derived from an EMBL/GenBank/DDBJ whole genome shotgun (WGS) entry which is preliminary data.</text>
</comment>
<evidence type="ECO:0000313" key="3">
    <source>
        <dbReference type="Proteomes" id="UP000275267"/>
    </source>
</evidence>
<organism evidence="2 3">
    <name type="scientific">Panicum miliaceum</name>
    <name type="common">Proso millet</name>
    <name type="synonym">Broomcorn millet</name>
    <dbReference type="NCBI Taxonomy" id="4540"/>
    <lineage>
        <taxon>Eukaryota</taxon>
        <taxon>Viridiplantae</taxon>
        <taxon>Streptophyta</taxon>
        <taxon>Embryophyta</taxon>
        <taxon>Tracheophyta</taxon>
        <taxon>Spermatophyta</taxon>
        <taxon>Magnoliopsida</taxon>
        <taxon>Liliopsida</taxon>
        <taxon>Poales</taxon>
        <taxon>Poaceae</taxon>
        <taxon>PACMAD clade</taxon>
        <taxon>Panicoideae</taxon>
        <taxon>Panicodae</taxon>
        <taxon>Paniceae</taxon>
        <taxon>Panicinae</taxon>
        <taxon>Panicum</taxon>
        <taxon>Panicum sect. Panicum</taxon>
    </lineage>
</organism>
<reference evidence="3" key="1">
    <citation type="journal article" date="2019" name="Nat. Commun.">
        <title>The genome of broomcorn millet.</title>
        <authorList>
            <person name="Zou C."/>
            <person name="Miki D."/>
            <person name="Li D."/>
            <person name="Tang Q."/>
            <person name="Xiao L."/>
            <person name="Rajput S."/>
            <person name="Deng P."/>
            <person name="Jia W."/>
            <person name="Huang R."/>
            <person name="Zhang M."/>
            <person name="Sun Y."/>
            <person name="Hu J."/>
            <person name="Fu X."/>
            <person name="Schnable P.S."/>
            <person name="Li F."/>
            <person name="Zhang H."/>
            <person name="Feng B."/>
            <person name="Zhu X."/>
            <person name="Liu R."/>
            <person name="Schnable J.C."/>
            <person name="Zhu J.-K."/>
            <person name="Zhang H."/>
        </authorList>
    </citation>
    <scope>NUCLEOTIDE SEQUENCE [LARGE SCALE GENOMIC DNA]</scope>
</reference>
<gene>
    <name evidence="2" type="ORF">C2845_PM02G15730</name>
</gene>
<proteinExistence type="predicted"/>
<sequence length="139" mass="14641">MAGGARGRPASPLTARGRSGQANALLAHGRFGAPAPCPRPARRRPSLPAYGQTGAVASRPRPAKRRCWCRCSSPAANSSPQLLKSRTRAVPLLWFPTGACCDLIGWKLLARYCAPEGLIPSMASSPPSPLPLLSSRVCD</sequence>
<name>A0A3L6S5T0_PANMI</name>
<dbReference type="Proteomes" id="UP000275267">
    <property type="component" value="Unassembled WGS sequence"/>
</dbReference>
<evidence type="ECO:0000313" key="2">
    <source>
        <dbReference type="EMBL" id="RLN15954.1"/>
    </source>
</evidence>
<evidence type="ECO:0000256" key="1">
    <source>
        <dbReference type="SAM" id="MobiDB-lite"/>
    </source>
</evidence>
<keyword evidence="3" id="KW-1185">Reference proteome</keyword>